<sequence length="163" mass="18484">MLLEGINRLSYTSFLFHVTFFFRLDKPPTLTPRPFTNSKTPCFLRIGVGRTAARHSRHAQHASTMECTEVWEKNVNELLVFRLTPGKKTPQSPGITSLPLPRYLSCSTFSVVYLSLTLTSNSRTGAVPLLQIQYTWNSNVMPEPNSRRVTFVCSVCFVCYLCV</sequence>
<evidence type="ECO:0000313" key="1">
    <source>
        <dbReference type="EMBL" id="AOW05978.1"/>
    </source>
</evidence>
<reference evidence="1 2" key="1">
    <citation type="journal article" date="2016" name="PLoS ONE">
        <title>Sequence Assembly of Yarrowia lipolytica Strain W29/CLIB89 Shows Transposable Element Diversity.</title>
        <authorList>
            <person name="Magnan C."/>
            <person name="Yu J."/>
            <person name="Chang I."/>
            <person name="Jahn E."/>
            <person name="Kanomata Y."/>
            <person name="Wu J."/>
            <person name="Zeller M."/>
            <person name="Oakes M."/>
            <person name="Baldi P."/>
            <person name="Sandmeyer S."/>
        </authorList>
    </citation>
    <scope>NUCLEOTIDE SEQUENCE [LARGE SCALE GENOMIC DNA]</scope>
    <source>
        <strain evidence="2">CLIB89(W29)</strain>
    </source>
</reference>
<gene>
    <name evidence="1" type="ORF">YALI1_E31000g</name>
</gene>
<organism evidence="1 2">
    <name type="scientific">Yarrowia lipolytica</name>
    <name type="common">Candida lipolytica</name>
    <dbReference type="NCBI Taxonomy" id="4952"/>
    <lineage>
        <taxon>Eukaryota</taxon>
        <taxon>Fungi</taxon>
        <taxon>Dikarya</taxon>
        <taxon>Ascomycota</taxon>
        <taxon>Saccharomycotina</taxon>
        <taxon>Dipodascomycetes</taxon>
        <taxon>Dipodascales</taxon>
        <taxon>Dipodascales incertae sedis</taxon>
        <taxon>Yarrowia</taxon>
    </lineage>
</organism>
<dbReference type="EMBL" id="CP017557">
    <property type="protein sequence ID" value="AOW05978.1"/>
    <property type="molecule type" value="Genomic_DNA"/>
</dbReference>
<accession>A0A1D8NK29</accession>
<dbReference type="Proteomes" id="UP000182444">
    <property type="component" value="Chromosome 1E"/>
</dbReference>
<dbReference type="RefSeq" id="XP_068139233.1">
    <property type="nucleotide sequence ID" value="XM_068283132.1"/>
</dbReference>
<protein>
    <submittedName>
        <fullName evidence="1">Uncharacterized protein</fullName>
    </submittedName>
</protein>
<dbReference type="VEuPathDB" id="FungiDB:YALI1_E31000g"/>
<proteinExistence type="predicted"/>
<dbReference type="AlphaFoldDB" id="A0A1D8NK29"/>
<dbReference type="GeneID" id="94583734"/>
<evidence type="ECO:0000313" key="2">
    <source>
        <dbReference type="Proteomes" id="UP000182444"/>
    </source>
</evidence>
<name>A0A1D8NK29_YARLL</name>